<gene>
    <name evidence="9" type="ORF">IRJ41_017368</name>
</gene>
<dbReference type="Pfam" id="PF13445">
    <property type="entry name" value="zf-RING_UBOX"/>
    <property type="match status" value="1"/>
</dbReference>
<dbReference type="InterPro" id="IPR027370">
    <property type="entry name" value="Znf-RING_euk"/>
</dbReference>
<feature type="domain" description="B30.2/SPRY" evidence="8">
    <location>
        <begin position="315"/>
        <end position="507"/>
    </location>
</feature>
<evidence type="ECO:0000313" key="10">
    <source>
        <dbReference type="Proteomes" id="UP001059041"/>
    </source>
</evidence>
<keyword evidence="2 4" id="KW-0863">Zinc-finger</keyword>
<dbReference type="InterPro" id="IPR003879">
    <property type="entry name" value="Butyrophylin_SPRY"/>
</dbReference>
<dbReference type="InterPro" id="IPR013320">
    <property type="entry name" value="ConA-like_dom_sf"/>
</dbReference>
<dbReference type="Gene3D" id="3.30.160.60">
    <property type="entry name" value="Classic Zinc Finger"/>
    <property type="match status" value="1"/>
</dbReference>
<dbReference type="GO" id="GO:0008270">
    <property type="term" value="F:zinc ion binding"/>
    <property type="evidence" value="ECO:0007669"/>
    <property type="project" value="UniProtKB-KW"/>
</dbReference>
<dbReference type="SMART" id="SM00589">
    <property type="entry name" value="PRY"/>
    <property type="match status" value="1"/>
</dbReference>
<dbReference type="InterPro" id="IPR006574">
    <property type="entry name" value="PRY"/>
</dbReference>
<evidence type="ECO:0000256" key="4">
    <source>
        <dbReference type="PROSITE-ProRule" id="PRU00024"/>
    </source>
</evidence>
<keyword evidence="1" id="KW-0479">Metal-binding</keyword>
<keyword evidence="3" id="KW-0862">Zinc</keyword>
<feature type="domain" description="RING-type" evidence="6">
    <location>
        <begin position="54"/>
        <end position="94"/>
    </location>
</feature>
<accession>A0A9W7TRY9</accession>
<dbReference type="Gene3D" id="2.60.120.920">
    <property type="match status" value="1"/>
</dbReference>
<dbReference type="InterPro" id="IPR003877">
    <property type="entry name" value="SPRY_dom"/>
</dbReference>
<dbReference type="EMBL" id="JAFHDT010000013">
    <property type="protein sequence ID" value="KAI7801486.1"/>
    <property type="molecule type" value="Genomic_DNA"/>
</dbReference>
<dbReference type="PROSITE" id="PS50119">
    <property type="entry name" value="ZF_BBOX"/>
    <property type="match status" value="1"/>
</dbReference>
<dbReference type="InterPro" id="IPR050143">
    <property type="entry name" value="TRIM/RBCC"/>
</dbReference>
<evidence type="ECO:0000259" key="8">
    <source>
        <dbReference type="PROSITE" id="PS50188"/>
    </source>
</evidence>
<dbReference type="SMART" id="SM00184">
    <property type="entry name" value="RING"/>
    <property type="match status" value="1"/>
</dbReference>
<comment type="caution">
    <text evidence="9">The sequence shown here is derived from an EMBL/GenBank/DDBJ whole genome shotgun (WGS) entry which is preliminary data.</text>
</comment>
<dbReference type="SUPFAM" id="SSF57845">
    <property type="entry name" value="B-box zinc-binding domain"/>
    <property type="match status" value="1"/>
</dbReference>
<evidence type="ECO:0000256" key="2">
    <source>
        <dbReference type="ARBA" id="ARBA00022771"/>
    </source>
</evidence>
<dbReference type="PROSITE" id="PS50089">
    <property type="entry name" value="ZF_RING_2"/>
    <property type="match status" value="1"/>
</dbReference>
<dbReference type="InterPro" id="IPR017907">
    <property type="entry name" value="Znf_RING_CS"/>
</dbReference>
<dbReference type="Gene3D" id="3.30.40.10">
    <property type="entry name" value="Zinc/RING finger domain, C3HC4 (zinc finger)"/>
    <property type="match status" value="1"/>
</dbReference>
<dbReference type="InterPro" id="IPR000315">
    <property type="entry name" value="Znf_B-box"/>
</dbReference>
<evidence type="ECO:0000256" key="1">
    <source>
        <dbReference type="ARBA" id="ARBA00022723"/>
    </source>
</evidence>
<dbReference type="Pfam" id="PF13765">
    <property type="entry name" value="PRY"/>
    <property type="match status" value="1"/>
</dbReference>
<keyword evidence="5" id="KW-0175">Coiled coil</keyword>
<dbReference type="SMART" id="SM00449">
    <property type="entry name" value="SPRY"/>
    <property type="match status" value="1"/>
</dbReference>
<proteinExistence type="predicted"/>
<feature type="non-terminal residue" evidence="9">
    <location>
        <position position="1"/>
    </location>
</feature>
<dbReference type="AlphaFoldDB" id="A0A9W7TRY9"/>
<dbReference type="InterPro" id="IPR001870">
    <property type="entry name" value="B30.2/SPRY"/>
</dbReference>
<dbReference type="Pfam" id="PF00622">
    <property type="entry name" value="SPRY"/>
    <property type="match status" value="1"/>
</dbReference>
<dbReference type="InterPro" id="IPR043136">
    <property type="entry name" value="B30.2/SPRY_sf"/>
</dbReference>
<evidence type="ECO:0000259" key="6">
    <source>
        <dbReference type="PROSITE" id="PS50089"/>
    </source>
</evidence>
<dbReference type="Proteomes" id="UP001059041">
    <property type="component" value="Linkage Group LG13"/>
</dbReference>
<dbReference type="SUPFAM" id="SSF57850">
    <property type="entry name" value="RING/U-box"/>
    <property type="match status" value="1"/>
</dbReference>
<dbReference type="CDD" id="cd12893">
    <property type="entry name" value="SPRY_PRY_TRIM35"/>
    <property type="match status" value="1"/>
</dbReference>
<protein>
    <submittedName>
        <fullName evidence="9">Uncharacterized protein</fullName>
    </submittedName>
</protein>
<feature type="domain" description="B box-type" evidence="7">
    <location>
        <begin position="127"/>
        <end position="168"/>
    </location>
</feature>
<feature type="coiled-coil region" evidence="5">
    <location>
        <begin position="169"/>
        <end position="196"/>
    </location>
</feature>
<dbReference type="PRINTS" id="PR01407">
    <property type="entry name" value="BUTYPHLNCDUF"/>
</dbReference>
<dbReference type="PROSITE" id="PS00518">
    <property type="entry name" value="ZF_RING_1"/>
    <property type="match status" value="1"/>
</dbReference>
<feature type="coiled-coil region" evidence="5">
    <location>
        <begin position="241"/>
        <end position="275"/>
    </location>
</feature>
<sequence length="518" mass="59592">PLDKQTPLTGGGFEIRRPASVRKQKGHFSPTLEQKERIPVEHMETGAFEEHLLCPVCREIFRDPVLLLCSHSFCLACLEQYWVHTSSQMCPVCRADFCMEHPPCNRALKNLCEVVLQENEKQVSEDAREFFCSLHGEKLELFCLEDRRLVCGVCLIDDLHIRHTCRPVEETAETLKEDLKTNLKSLQETFKLLKSQKFIRNQKAKHIKSQAEKTEAHIKEEFEQLRHFLRDEEAMRIGALKEEKEQKMKMLDDQIIKINSDLTSLLERIQTIEDEMKTQNVSFLLNYRGPCESIPSSRPCLQKLSEGVIDVAKHLGNLKFRVWQKMTDVTQYTPVILDPNTAHPCLHLSGSLTDVMFGQWGQQTRGYPETCDGYTSVLGSEGFSYGTHCWDVDVGDNTSWAIGMISESAITTRDRSPNSGLWRVAYHNGKYGQGESGEFLTPLTVKQKIQRIRVQLNWDGGELTFFSLLTNTHIYTFKHVFTERVFPYFCNVCPSQALRILPVEAICHRNRSVTFFYS</sequence>
<dbReference type="PANTHER" id="PTHR24103">
    <property type="entry name" value="E3 UBIQUITIN-PROTEIN LIGASE TRIM"/>
    <property type="match status" value="1"/>
</dbReference>
<dbReference type="SUPFAM" id="SSF49899">
    <property type="entry name" value="Concanavalin A-like lectins/glucanases"/>
    <property type="match status" value="1"/>
</dbReference>
<dbReference type="PROSITE" id="PS50188">
    <property type="entry name" value="B302_SPRY"/>
    <property type="match status" value="1"/>
</dbReference>
<reference evidence="9" key="1">
    <citation type="submission" date="2021-02" db="EMBL/GenBank/DDBJ databases">
        <title>Comparative genomics reveals that relaxation of natural selection precedes convergent phenotypic evolution of cavefish.</title>
        <authorList>
            <person name="Peng Z."/>
        </authorList>
    </citation>
    <scope>NUCLEOTIDE SEQUENCE</scope>
    <source>
        <tissue evidence="9">Muscle</tissue>
    </source>
</reference>
<dbReference type="InterPro" id="IPR001841">
    <property type="entry name" value="Znf_RING"/>
</dbReference>
<evidence type="ECO:0000256" key="5">
    <source>
        <dbReference type="SAM" id="Coils"/>
    </source>
</evidence>
<dbReference type="InterPro" id="IPR013083">
    <property type="entry name" value="Znf_RING/FYVE/PHD"/>
</dbReference>
<dbReference type="Pfam" id="PF00643">
    <property type="entry name" value="zf-B_box"/>
    <property type="match status" value="1"/>
</dbReference>
<evidence type="ECO:0000313" key="9">
    <source>
        <dbReference type="EMBL" id="KAI7801486.1"/>
    </source>
</evidence>
<keyword evidence="10" id="KW-1185">Reference proteome</keyword>
<name>A0A9W7TRY9_TRIRA</name>
<organism evidence="9 10">
    <name type="scientific">Triplophysa rosa</name>
    <name type="common">Cave loach</name>
    <dbReference type="NCBI Taxonomy" id="992332"/>
    <lineage>
        <taxon>Eukaryota</taxon>
        <taxon>Metazoa</taxon>
        <taxon>Chordata</taxon>
        <taxon>Craniata</taxon>
        <taxon>Vertebrata</taxon>
        <taxon>Euteleostomi</taxon>
        <taxon>Actinopterygii</taxon>
        <taxon>Neopterygii</taxon>
        <taxon>Teleostei</taxon>
        <taxon>Ostariophysi</taxon>
        <taxon>Cypriniformes</taxon>
        <taxon>Nemacheilidae</taxon>
        <taxon>Triplophysa</taxon>
    </lineage>
</organism>
<evidence type="ECO:0000259" key="7">
    <source>
        <dbReference type="PROSITE" id="PS50119"/>
    </source>
</evidence>
<evidence type="ECO:0000256" key="3">
    <source>
        <dbReference type="ARBA" id="ARBA00022833"/>
    </source>
</evidence>